<keyword evidence="1" id="KW-1133">Transmembrane helix</keyword>
<evidence type="ECO:0000313" key="4">
    <source>
        <dbReference type="Proteomes" id="UP000053372"/>
    </source>
</evidence>
<dbReference type="AlphaFoldDB" id="A0A0V7ZTQ4"/>
<proteinExistence type="predicted"/>
<evidence type="ECO:0000256" key="1">
    <source>
        <dbReference type="SAM" id="Phobius"/>
    </source>
</evidence>
<evidence type="ECO:0000313" key="2">
    <source>
        <dbReference type="EMBL" id="KST68029.1"/>
    </source>
</evidence>
<dbReference type="RefSeq" id="WP_058183533.1">
    <property type="nucleotide sequence ID" value="NZ_LMTZ01000066.1"/>
</dbReference>
<keyword evidence="1" id="KW-0812">Transmembrane</keyword>
<dbReference type="EMBL" id="LMTZ01000083">
    <property type="protein sequence ID" value="KST68029.1"/>
    <property type="molecule type" value="Genomic_DNA"/>
</dbReference>
<reference evidence="2 4" key="1">
    <citation type="journal article" date="2015" name="Genome Announc.">
        <title>Draft Genome of the Euendolithic (true boring) Cyanobacterium Mastigocoleus testarum strain BC008.</title>
        <authorList>
            <person name="Guida B.S."/>
            <person name="Garcia-Pichel F."/>
        </authorList>
    </citation>
    <scope>NUCLEOTIDE SEQUENCE [LARGE SCALE GENOMIC DNA]</scope>
    <source>
        <strain evidence="2 4">BC008</strain>
    </source>
</reference>
<comment type="caution">
    <text evidence="2">The sequence shown here is derived from an EMBL/GenBank/DDBJ whole genome shotgun (WGS) entry which is preliminary data.</text>
</comment>
<keyword evidence="1" id="KW-0472">Membrane</keyword>
<sequence>MNLKRQSGGNSALIATVAIIWGCATAMMAVCIPMIDMTDDAIILPIFVILGASISTVVAWRSGSRQKGEIDELTNKFRTIQERVIDLEAICSAQELEINKKFEQLEPTDQHRSRS</sequence>
<organism evidence="2 4">
    <name type="scientific">Mastigocoleus testarum BC008</name>
    <dbReference type="NCBI Taxonomy" id="371196"/>
    <lineage>
        <taxon>Bacteria</taxon>
        <taxon>Bacillati</taxon>
        <taxon>Cyanobacteriota</taxon>
        <taxon>Cyanophyceae</taxon>
        <taxon>Nostocales</taxon>
        <taxon>Hapalosiphonaceae</taxon>
        <taxon>Mastigocoleus</taxon>
    </lineage>
</organism>
<accession>A0A0V7ZTQ4</accession>
<dbReference type="EMBL" id="LMTZ01000066">
    <property type="protein sequence ID" value="KST68346.1"/>
    <property type="molecule type" value="Genomic_DNA"/>
</dbReference>
<protein>
    <submittedName>
        <fullName evidence="2">Uncharacterized protein</fullName>
    </submittedName>
</protein>
<gene>
    <name evidence="2" type="ORF">BC008_32115</name>
    <name evidence="3" type="ORF">BC008_33010</name>
</gene>
<keyword evidence="4" id="KW-1185">Reference proteome</keyword>
<evidence type="ECO:0000313" key="3">
    <source>
        <dbReference type="EMBL" id="KST68346.1"/>
    </source>
</evidence>
<dbReference type="Proteomes" id="UP000053372">
    <property type="component" value="Unassembled WGS sequence"/>
</dbReference>
<name>A0A0V7ZTQ4_9CYAN</name>
<dbReference type="OrthoDB" id="426278at2"/>
<feature type="transmembrane region" description="Helical" evidence="1">
    <location>
        <begin position="41"/>
        <end position="60"/>
    </location>
</feature>
<feature type="transmembrane region" description="Helical" evidence="1">
    <location>
        <begin position="12"/>
        <end position="35"/>
    </location>
</feature>